<protein>
    <submittedName>
        <fullName evidence="1">Uncharacterized protein</fullName>
    </submittedName>
</protein>
<name>A0AA42DJH9_9FIRM</name>
<gene>
    <name evidence="1" type="ORF">PBV87_00695</name>
</gene>
<reference evidence="1" key="1">
    <citation type="journal article" date="2023" name="Int. J. Syst. Evol. Microbiol.">
        <title>&lt;i&gt;Holtiella tumoricola&lt;/i&gt; gen. nov. sp. nov., isolated from a human clinical sample.</title>
        <authorList>
            <person name="Allen-Vercoe E."/>
            <person name="Daigneault M.C."/>
            <person name="Vancuren S.J."/>
            <person name="Cochrane K."/>
            <person name="O'Neal L.L."/>
            <person name="Sankaranarayanan K."/>
            <person name="Lawson P.A."/>
        </authorList>
    </citation>
    <scope>NUCLEOTIDE SEQUENCE</scope>
    <source>
        <strain evidence="1">CC70A</strain>
    </source>
</reference>
<organism evidence="1 2">
    <name type="scientific">Holtiella tumoricola</name>
    <dbReference type="NCBI Taxonomy" id="3018743"/>
    <lineage>
        <taxon>Bacteria</taxon>
        <taxon>Bacillati</taxon>
        <taxon>Bacillota</taxon>
        <taxon>Clostridia</taxon>
        <taxon>Lachnospirales</taxon>
        <taxon>Cellulosilyticaceae</taxon>
        <taxon>Holtiella</taxon>
    </lineage>
</organism>
<evidence type="ECO:0000313" key="2">
    <source>
        <dbReference type="Proteomes" id="UP001169242"/>
    </source>
</evidence>
<dbReference type="Proteomes" id="UP001169242">
    <property type="component" value="Unassembled WGS sequence"/>
</dbReference>
<keyword evidence="2" id="KW-1185">Reference proteome</keyword>
<comment type="caution">
    <text evidence="1">The sequence shown here is derived from an EMBL/GenBank/DDBJ whole genome shotgun (WGS) entry which is preliminary data.</text>
</comment>
<dbReference type="RefSeq" id="WP_053985029.1">
    <property type="nucleotide sequence ID" value="NZ_JAQIFT010000007.1"/>
</dbReference>
<proteinExistence type="predicted"/>
<sequence length="74" mass="9015">MAEYAEIKKLEVDELLELIHKRYDLQIERVIKENKVLLVYKELFEEGITDKNLLEKHIELWKEVKSWRENGTPF</sequence>
<dbReference type="EMBL" id="JAQIFT010000007">
    <property type="protein sequence ID" value="MDA3730030.1"/>
    <property type="molecule type" value="Genomic_DNA"/>
</dbReference>
<accession>A0AA42DJH9</accession>
<dbReference type="AlphaFoldDB" id="A0AA42DJH9"/>
<evidence type="ECO:0000313" key="1">
    <source>
        <dbReference type="EMBL" id="MDA3730030.1"/>
    </source>
</evidence>